<dbReference type="RefSeq" id="WP_004991764.1">
    <property type="nucleotide sequence ID" value="NZ_DS999641.1"/>
</dbReference>
<dbReference type="Proteomes" id="UP000003824">
    <property type="component" value="Unassembled WGS sequence"/>
</dbReference>
<dbReference type="eggNOG" id="ENOG5032III">
    <property type="taxonomic scope" value="Bacteria"/>
</dbReference>
<protein>
    <submittedName>
        <fullName evidence="1">Predicted protein</fullName>
    </submittedName>
</protein>
<gene>
    <name evidence="1" type="ORF">SSFG_06365</name>
</gene>
<dbReference type="AlphaFoldDB" id="D5ZYC7"/>
<reference evidence="2" key="1">
    <citation type="submission" date="2008-12" db="EMBL/GenBank/DDBJ databases">
        <title>Annotation of Streptomyces ghanaensis ATCC 14672.</title>
        <authorList>
            <consortium name="The Broad Institute Genome Sequencing Platform"/>
            <consortium name="Broad Institute Microbial Sequencing Center"/>
            <person name="Fischbach M."/>
            <person name="Ward D."/>
            <person name="Young S."/>
            <person name="Kodira C.D."/>
            <person name="Zeng Q."/>
            <person name="Koehrsen M."/>
            <person name="Godfrey P."/>
            <person name="Alvarado L."/>
            <person name="Berlin A.M."/>
            <person name="Borenstein D."/>
            <person name="Chen Z."/>
            <person name="Engels R."/>
            <person name="Freedman E."/>
            <person name="Gellesch M."/>
            <person name="Goldberg J."/>
            <person name="Griggs A."/>
            <person name="Gujja S."/>
            <person name="Heiman D.I."/>
            <person name="Hepburn T.A."/>
            <person name="Howarth C."/>
            <person name="Jen D."/>
            <person name="Larson L."/>
            <person name="Lewis B."/>
            <person name="Mehta T."/>
            <person name="Park D."/>
            <person name="Pearson M."/>
            <person name="Roberts A."/>
            <person name="Saif S."/>
            <person name="Shea T.D."/>
            <person name="Shenoy N."/>
            <person name="Sisk P."/>
            <person name="Stolte C."/>
            <person name="Sykes S.N."/>
            <person name="Walk T."/>
            <person name="White J."/>
            <person name="Yandava C."/>
            <person name="Straight P."/>
            <person name="Clardy J."/>
            <person name="Hung D."/>
            <person name="Kolter R."/>
            <person name="Mekalanos J."/>
            <person name="Walker S."/>
            <person name="Walsh C.T."/>
            <person name="Wieland B.L.C."/>
            <person name="Ilzarbe M."/>
            <person name="Galagan J."/>
            <person name="Nusbaum C."/>
            <person name="Birren B."/>
        </authorList>
    </citation>
    <scope>NUCLEOTIDE SEQUENCE [LARGE SCALE GENOMIC DNA]</scope>
    <source>
        <strain evidence="2">ATCC 14672 / DSM 40746 / JCM 4963 / KCTC 9882 / NRRL B-12104 / FH 1290</strain>
    </source>
</reference>
<name>D5ZYC7_STRV1</name>
<proteinExistence type="predicted"/>
<evidence type="ECO:0000313" key="2">
    <source>
        <dbReference type="Proteomes" id="UP000003824"/>
    </source>
</evidence>
<organism evidence="1 2">
    <name type="scientific">Streptomyces viridosporus (strain ATCC 14672 / DSM 40746 / JCM 4963 / KCTC 9882 / NRRL B-12104 / FH 1290)</name>
    <name type="common">Streptomyces ghanaensis</name>
    <dbReference type="NCBI Taxonomy" id="566461"/>
    <lineage>
        <taxon>Bacteria</taxon>
        <taxon>Bacillati</taxon>
        <taxon>Actinomycetota</taxon>
        <taxon>Actinomycetes</taxon>
        <taxon>Kitasatosporales</taxon>
        <taxon>Streptomycetaceae</taxon>
        <taxon>Streptomyces</taxon>
    </lineage>
</organism>
<dbReference type="EMBL" id="DS999641">
    <property type="protein sequence ID" value="EFE71125.2"/>
    <property type="molecule type" value="Genomic_DNA"/>
</dbReference>
<accession>D5ZYC7</accession>
<sequence>MLRHTIDRPRVAVAVSAAVVAEDDTAARAPAAGYGPWARGIREERRRRWVGTSRPRRRANVRTIRG</sequence>
<evidence type="ECO:0000313" key="1">
    <source>
        <dbReference type="EMBL" id="EFE71125.2"/>
    </source>
</evidence>